<organism evidence="3 4">
    <name type="scientific">Neglectibacter timonensis</name>
    <dbReference type="NCBI Taxonomy" id="1776382"/>
    <lineage>
        <taxon>Bacteria</taxon>
        <taxon>Bacillati</taxon>
        <taxon>Bacillota</taxon>
        <taxon>Clostridia</taxon>
        <taxon>Eubacteriales</taxon>
        <taxon>Oscillospiraceae</taxon>
        <taxon>Neglectibacter</taxon>
    </lineage>
</organism>
<protein>
    <submittedName>
        <fullName evidence="3">Helix-turn-helix domain-containing protein</fullName>
    </submittedName>
</protein>
<name>A0ABT1RYC9_9FIRM</name>
<evidence type="ECO:0000313" key="3">
    <source>
        <dbReference type="EMBL" id="MCQ4839695.1"/>
    </source>
</evidence>
<evidence type="ECO:0000259" key="2">
    <source>
        <dbReference type="PROSITE" id="PS50943"/>
    </source>
</evidence>
<dbReference type="SUPFAM" id="SSF47413">
    <property type="entry name" value="lambda repressor-like DNA-binding domains"/>
    <property type="match status" value="2"/>
</dbReference>
<dbReference type="Proteomes" id="UP001524473">
    <property type="component" value="Unassembled WGS sequence"/>
</dbReference>
<dbReference type="EMBL" id="JANFZH010000013">
    <property type="protein sequence ID" value="MCQ4839695.1"/>
    <property type="molecule type" value="Genomic_DNA"/>
</dbReference>
<keyword evidence="1" id="KW-0238">DNA-binding</keyword>
<dbReference type="Gene3D" id="1.10.260.40">
    <property type="entry name" value="lambda repressor-like DNA-binding domains"/>
    <property type="match status" value="2"/>
</dbReference>
<feature type="domain" description="HTH cro/C1-type" evidence="2">
    <location>
        <begin position="84"/>
        <end position="138"/>
    </location>
</feature>
<sequence>MVKNLRSLRESRGLSQEKLAELTGISKARIYTYETKTREPDIEGLIVLSDFFDVTIDYLVGRDEAFYSQKSAGLLGLDRLGERLQNFRLQRGLNKKELAAKVGISDTYLGFIESGIKIPKLETCLKLLNALEVSADAVFMDSLIAGNYQKTNYLDYLLKELPLEAQQIVLTAVEGMAKSLRGRIKN</sequence>
<evidence type="ECO:0000313" key="4">
    <source>
        <dbReference type="Proteomes" id="UP001524473"/>
    </source>
</evidence>
<dbReference type="Pfam" id="PF01381">
    <property type="entry name" value="HTH_3"/>
    <property type="match status" value="2"/>
</dbReference>
<dbReference type="PANTHER" id="PTHR46558:SF11">
    <property type="entry name" value="HTH-TYPE TRANSCRIPTIONAL REGULATOR XRE"/>
    <property type="match status" value="1"/>
</dbReference>
<dbReference type="PANTHER" id="PTHR46558">
    <property type="entry name" value="TRACRIPTIONAL REGULATORY PROTEIN-RELATED-RELATED"/>
    <property type="match status" value="1"/>
</dbReference>
<reference evidence="3 4" key="1">
    <citation type="submission" date="2022-06" db="EMBL/GenBank/DDBJ databases">
        <title>Isolation of gut microbiota from human fecal samples.</title>
        <authorList>
            <person name="Pamer E.G."/>
            <person name="Barat B."/>
            <person name="Waligurski E."/>
            <person name="Medina S."/>
            <person name="Paddock L."/>
            <person name="Mostad J."/>
        </authorList>
    </citation>
    <scope>NUCLEOTIDE SEQUENCE [LARGE SCALE GENOMIC DNA]</scope>
    <source>
        <strain evidence="3 4">DFI.9.73</strain>
    </source>
</reference>
<dbReference type="CDD" id="cd00093">
    <property type="entry name" value="HTH_XRE"/>
    <property type="match status" value="2"/>
</dbReference>
<dbReference type="PROSITE" id="PS50943">
    <property type="entry name" value="HTH_CROC1"/>
    <property type="match status" value="2"/>
</dbReference>
<dbReference type="InterPro" id="IPR001387">
    <property type="entry name" value="Cro/C1-type_HTH"/>
</dbReference>
<dbReference type="GeneID" id="90534045"/>
<dbReference type="SMART" id="SM00530">
    <property type="entry name" value="HTH_XRE"/>
    <property type="match status" value="2"/>
</dbReference>
<feature type="domain" description="HTH cro/C1-type" evidence="2">
    <location>
        <begin position="5"/>
        <end position="59"/>
    </location>
</feature>
<dbReference type="InterPro" id="IPR010982">
    <property type="entry name" value="Lambda_DNA-bd_dom_sf"/>
</dbReference>
<gene>
    <name evidence="3" type="ORF">NE695_07190</name>
</gene>
<comment type="caution">
    <text evidence="3">The sequence shown here is derived from an EMBL/GenBank/DDBJ whole genome shotgun (WGS) entry which is preliminary data.</text>
</comment>
<proteinExistence type="predicted"/>
<evidence type="ECO:0000256" key="1">
    <source>
        <dbReference type="ARBA" id="ARBA00023125"/>
    </source>
</evidence>
<dbReference type="RefSeq" id="WP_082942006.1">
    <property type="nucleotide sequence ID" value="NZ_CABKVV010000009.1"/>
</dbReference>
<keyword evidence="4" id="KW-1185">Reference proteome</keyword>
<accession>A0ABT1RYC9</accession>